<dbReference type="SMART" id="SM00842">
    <property type="entry name" value="FtsA"/>
    <property type="match status" value="1"/>
</dbReference>
<feature type="domain" description="SHS2" evidence="2">
    <location>
        <begin position="6"/>
        <end position="203"/>
    </location>
</feature>
<reference evidence="3" key="2">
    <citation type="submission" date="2020-09" db="EMBL/GenBank/DDBJ databases">
        <authorList>
            <person name="Sun Q."/>
            <person name="Zhou Y."/>
        </authorList>
    </citation>
    <scope>NUCLEOTIDE SEQUENCE</scope>
    <source>
        <strain evidence="3">CGMCC 1.12408</strain>
    </source>
</reference>
<evidence type="ECO:0000259" key="2">
    <source>
        <dbReference type="SMART" id="SM00842"/>
    </source>
</evidence>
<keyword evidence="1" id="KW-0694">RNA-binding</keyword>
<dbReference type="SUPFAM" id="SSF53067">
    <property type="entry name" value="Actin-like ATPase domain"/>
    <property type="match status" value="2"/>
</dbReference>
<gene>
    <name evidence="3" type="ORF">GCM10008025_27040</name>
</gene>
<dbReference type="GO" id="GO:0003723">
    <property type="term" value="F:RNA binding"/>
    <property type="evidence" value="ECO:0007669"/>
    <property type="project" value="UniProtKB-KW"/>
</dbReference>
<evidence type="ECO:0000313" key="3">
    <source>
        <dbReference type="EMBL" id="GGA82413.1"/>
    </source>
</evidence>
<dbReference type="InterPro" id="IPR003494">
    <property type="entry name" value="SHS2_FtsA"/>
</dbReference>
<dbReference type="CDD" id="cd24004">
    <property type="entry name" value="ASKHA_NBD_PilM-like"/>
    <property type="match status" value="1"/>
</dbReference>
<dbReference type="Pfam" id="PF14450">
    <property type="entry name" value="FtsA"/>
    <property type="match status" value="1"/>
</dbReference>
<dbReference type="EMBL" id="BMEY01000014">
    <property type="protein sequence ID" value="GGA82413.1"/>
    <property type="molecule type" value="Genomic_DNA"/>
</dbReference>
<dbReference type="PROSITE" id="PS50889">
    <property type="entry name" value="S4"/>
    <property type="match status" value="1"/>
</dbReference>
<dbReference type="InterPro" id="IPR043129">
    <property type="entry name" value="ATPase_NBD"/>
</dbReference>
<dbReference type="PANTHER" id="PTHR32432">
    <property type="entry name" value="CELL DIVISION PROTEIN FTSA-RELATED"/>
    <property type="match status" value="1"/>
</dbReference>
<dbReference type="AlphaFoldDB" id="A0A916S4I5"/>
<dbReference type="Gene3D" id="3.30.420.40">
    <property type="match status" value="2"/>
</dbReference>
<name>A0A916S4I5_9BACI</name>
<organism evidence="3 4">
    <name type="scientific">Ornithinibacillus halotolerans</name>
    <dbReference type="NCBI Taxonomy" id="1274357"/>
    <lineage>
        <taxon>Bacteria</taxon>
        <taxon>Bacillati</taxon>
        <taxon>Bacillota</taxon>
        <taxon>Bacilli</taxon>
        <taxon>Bacillales</taxon>
        <taxon>Bacillaceae</taxon>
        <taxon>Ornithinibacillus</taxon>
    </lineage>
</organism>
<evidence type="ECO:0000313" key="4">
    <source>
        <dbReference type="Proteomes" id="UP000613512"/>
    </source>
</evidence>
<proteinExistence type="predicted"/>
<dbReference type="GO" id="GO:0051301">
    <property type="term" value="P:cell division"/>
    <property type="evidence" value="ECO:0007669"/>
    <property type="project" value="InterPro"/>
</dbReference>
<reference evidence="3" key="1">
    <citation type="journal article" date="2014" name="Int. J. Syst. Evol. Microbiol.">
        <title>Complete genome sequence of Corynebacterium casei LMG S-19264T (=DSM 44701T), isolated from a smear-ripened cheese.</title>
        <authorList>
            <consortium name="US DOE Joint Genome Institute (JGI-PGF)"/>
            <person name="Walter F."/>
            <person name="Albersmeier A."/>
            <person name="Kalinowski J."/>
            <person name="Ruckert C."/>
        </authorList>
    </citation>
    <scope>NUCLEOTIDE SEQUENCE</scope>
    <source>
        <strain evidence="3">CGMCC 1.12408</strain>
    </source>
</reference>
<dbReference type="Proteomes" id="UP000613512">
    <property type="component" value="Unassembled WGS sequence"/>
</dbReference>
<comment type="caution">
    <text evidence="3">The sequence shown here is derived from an EMBL/GenBank/DDBJ whole genome shotgun (WGS) entry which is preliminary data.</text>
</comment>
<dbReference type="RefSeq" id="WP_188385200.1">
    <property type="nucleotide sequence ID" value="NZ_BMEY01000014.1"/>
</dbReference>
<evidence type="ECO:0000256" key="1">
    <source>
        <dbReference type="PROSITE-ProRule" id="PRU00182"/>
    </source>
</evidence>
<dbReference type="InterPro" id="IPR050696">
    <property type="entry name" value="FtsA/MreB"/>
</dbReference>
<dbReference type="PANTHER" id="PTHR32432:SF3">
    <property type="entry name" value="ETHANOLAMINE UTILIZATION PROTEIN EUTJ"/>
    <property type="match status" value="1"/>
</dbReference>
<sequence length="710" mass="78776">MDDKQVFALDIGTHSVTGIILQSENDKHTVVDYIVKKHPERVMIDGQIHHIEEVAKSITEVKEALELKNGPLEKVCVAAAGRSLKTVTASATMNIIQNPITNKETIKHLELSAVLEAKNNLSDHESEGNFSNFYCVGYSVLHYKIDDENIGSLLEQSGSLAKVEIIATFLPKVVIDSLLSALAKAQLTMDSLTLEPIAAIHVLIPESMRRLNVALVDIGAGTSDIAITNSGTVVAYGMVPIAGDEITEAISDAFLLDFPVAEELKQQIVNVGQANVVDILGNESTITYSELVKNTSTSVEKLATSIAKEIIDLNGRPPKAVMLIGGGSQTPEITSVLAEKLALPKNRVAIRKVDAIQSINHTTPIPQGPDFITPIGIGIIAKKSPINYISLKVNQSVVRMFEINKLTIGDCLVQAGVEINKLYGKPGIAAMVTLNENEITLPGGPGEAPGIYINQEKASIDTFVKSGDEIEITKGQDGQPPIITLEELVGPIPEVIIYFNHIPYTLKPTYYVNNMKKQKNYYIQDRDSIEVVVPTTVKDFFTLVSTDELPEEKDFEIYINENLINLGVGKTKIYVNDQPVSLDYKLKNNDTLTIIPKKEVTVKMVLEAIQKEYYHTMTVFFDNKFITIRQPKLIVKRDHEELYEEDIIYPEDHLAIEEIQQNDFIFQDVFRYVDIDLTGKNGKFTLMKNEQPTTFYERISEGDKLSIVWH</sequence>
<accession>A0A916S4I5</accession>
<keyword evidence="4" id="KW-1185">Reference proteome</keyword>
<protein>
    <submittedName>
        <fullName evidence="3">ATPase</fullName>
    </submittedName>
</protein>